<dbReference type="PANTHER" id="PTHR46200:SF1">
    <property type="entry name" value="GATOR COMPLEX PROTEIN WDR24"/>
    <property type="match status" value="1"/>
</dbReference>
<dbReference type="GO" id="GO:0005774">
    <property type="term" value="C:vacuolar membrane"/>
    <property type="evidence" value="ECO:0007669"/>
    <property type="project" value="TreeGrafter"/>
</dbReference>
<reference evidence="5" key="1">
    <citation type="journal article" date="2011" name="Genome Biol.">
        <title>The draft genome of the carcinogenic human liver fluke Clonorchis sinensis.</title>
        <authorList>
            <person name="Wang X."/>
            <person name="Chen W."/>
            <person name="Huang Y."/>
            <person name="Sun J."/>
            <person name="Men J."/>
            <person name="Liu H."/>
            <person name="Luo F."/>
            <person name="Guo L."/>
            <person name="Lv X."/>
            <person name="Deng C."/>
            <person name="Zhou C."/>
            <person name="Fan Y."/>
            <person name="Li X."/>
            <person name="Huang L."/>
            <person name="Hu Y."/>
            <person name="Liang C."/>
            <person name="Hu X."/>
            <person name="Xu J."/>
            <person name="Yu X."/>
        </authorList>
    </citation>
    <scope>NUCLEOTIDE SEQUENCE [LARGE SCALE GENOMIC DNA]</scope>
    <source>
        <strain evidence="5">Henan</strain>
    </source>
</reference>
<dbReference type="SMART" id="SM00320">
    <property type="entry name" value="WD40"/>
    <property type="match status" value="3"/>
</dbReference>
<dbReference type="Gene3D" id="2.130.10.10">
    <property type="entry name" value="YVTN repeat-like/Quinoprotein amine dehydrogenase"/>
    <property type="match status" value="1"/>
</dbReference>
<dbReference type="GO" id="GO:0016239">
    <property type="term" value="P:positive regulation of macroautophagy"/>
    <property type="evidence" value="ECO:0007669"/>
    <property type="project" value="TreeGrafter"/>
</dbReference>
<dbReference type="GO" id="GO:0061700">
    <property type="term" value="C:GATOR2 complex"/>
    <property type="evidence" value="ECO:0007669"/>
    <property type="project" value="TreeGrafter"/>
</dbReference>
<evidence type="ECO:0000256" key="1">
    <source>
        <dbReference type="ARBA" id="ARBA00008134"/>
    </source>
</evidence>
<reference key="2">
    <citation type="submission" date="2011-10" db="EMBL/GenBank/DDBJ databases">
        <title>The genome and transcriptome sequence of Clonorchis sinensis provide insights into the carcinogenic liver fluke.</title>
        <authorList>
            <person name="Wang X."/>
            <person name="Huang Y."/>
            <person name="Chen W."/>
            <person name="Liu H."/>
            <person name="Guo L."/>
            <person name="Chen Y."/>
            <person name="Luo F."/>
            <person name="Zhou W."/>
            <person name="Sun J."/>
            <person name="Mao Q."/>
            <person name="Liang P."/>
            <person name="Zhou C."/>
            <person name="Tian Y."/>
            <person name="Men J."/>
            <person name="Lv X."/>
            <person name="Huang L."/>
            <person name="Zhou J."/>
            <person name="Hu Y."/>
            <person name="Li R."/>
            <person name="Zhang F."/>
            <person name="Lei H."/>
            <person name="Li X."/>
            <person name="Hu X."/>
            <person name="Liang C."/>
            <person name="Xu J."/>
            <person name="Wu Z."/>
            <person name="Yu X."/>
        </authorList>
    </citation>
    <scope>NUCLEOTIDE SEQUENCE</scope>
    <source>
        <strain>Henan</strain>
    </source>
</reference>
<dbReference type="GO" id="GO:0005829">
    <property type="term" value="C:cytosol"/>
    <property type="evidence" value="ECO:0007669"/>
    <property type="project" value="TreeGrafter"/>
</dbReference>
<proteinExistence type="inferred from homology"/>
<sequence>MFTFDCGSSETPRHLVREKSICGPNPSYCRPPEGIPIHVFSIHSDKSLSTHRTESTLRLFVSSSDAVVNGLDHNSSLGSPLTVQWPQVSCPQAHSMTDVTRSSAENVLATGSGNGEITLWVRLSHNASRFLDTSVPSIVSCSVPWELLTISQDWKLNLFDTVERKPVISTLSFIQRVAVPNPVRDVTYCPRNSYLFAAAQENGTLSIWDTRQSGRPYLAFQGHSCSIA</sequence>
<keyword evidence="2" id="KW-0853">WD repeat</keyword>
<comment type="similarity">
    <text evidence="1">Belongs to the WD repeat WDR24 family.</text>
</comment>
<dbReference type="InterPro" id="IPR037590">
    <property type="entry name" value="WDR24"/>
</dbReference>
<organism evidence="5 6">
    <name type="scientific">Clonorchis sinensis</name>
    <name type="common">Chinese liver fluke</name>
    <dbReference type="NCBI Taxonomy" id="79923"/>
    <lineage>
        <taxon>Eukaryota</taxon>
        <taxon>Metazoa</taxon>
        <taxon>Spiralia</taxon>
        <taxon>Lophotrochozoa</taxon>
        <taxon>Platyhelminthes</taxon>
        <taxon>Trematoda</taxon>
        <taxon>Digenea</taxon>
        <taxon>Opisthorchiida</taxon>
        <taxon>Opisthorchiata</taxon>
        <taxon>Opisthorchiidae</taxon>
        <taxon>Clonorchis</taxon>
    </lineage>
</organism>
<dbReference type="GO" id="GO:1904263">
    <property type="term" value="P:positive regulation of TORC1 signaling"/>
    <property type="evidence" value="ECO:0007669"/>
    <property type="project" value="TreeGrafter"/>
</dbReference>
<evidence type="ECO:0000256" key="2">
    <source>
        <dbReference type="ARBA" id="ARBA00022574"/>
    </source>
</evidence>
<dbReference type="Proteomes" id="UP000008909">
    <property type="component" value="Unassembled WGS sequence"/>
</dbReference>
<evidence type="ECO:0000313" key="5">
    <source>
        <dbReference type="EMBL" id="GAA50011.1"/>
    </source>
</evidence>
<protein>
    <recommendedName>
        <fullName evidence="4">GATOR2 complex protein WDR24</fullName>
    </recommendedName>
</protein>
<evidence type="ECO:0000256" key="4">
    <source>
        <dbReference type="ARBA" id="ARBA00040269"/>
    </source>
</evidence>
<dbReference type="InterPro" id="IPR001680">
    <property type="entry name" value="WD40_rpt"/>
</dbReference>
<accession>G7YAM7</accession>
<gene>
    <name evidence="5" type="ORF">CLF_103921</name>
</gene>
<dbReference type="InterPro" id="IPR036322">
    <property type="entry name" value="WD40_repeat_dom_sf"/>
</dbReference>
<dbReference type="PANTHER" id="PTHR46200">
    <property type="entry name" value="GATOR COMPLEX PROTEIN WDR24"/>
    <property type="match status" value="1"/>
</dbReference>
<keyword evidence="6" id="KW-1185">Reference proteome</keyword>
<dbReference type="InterPro" id="IPR015943">
    <property type="entry name" value="WD40/YVTN_repeat-like_dom_sf"/>
</dbReference>
<evidence type="ECO:0000313" key="6">
    <source>
        <dbReference type="Proteomes" id="UP000008909"/>
    </source>
</evidence>
<dbReference type="EMBL" id="DF143005">
    <property type="protein sequence ID" value="GAA50011.1"/>
    <property type="molecule type" value="Genomic_DNA"/>
</dbReference>
<keyword evidence="3" id="KW-0677">Repeat</keyword>
<dbReference type="SUPFAM" id="SSF50978">
    <property type="entry name" value="WD40 repeat-like"/>
    <property type="match status" value="1"/>
</dbReference>
<name>G7YAM7_CLOSI</name>
<dbReference type="AlphaFoldDB" id="G7YAM7"/>
<evidence type="ECO:0000256" key="3">
    <source>
        <dbReference type="ARBA" id="ARBA00022737"/>
    </source>
</evidence>